<dbReference type="Pfam" id="PF12937">
    <property type="entry name" value="F-box-like"/>
    <property type="match status" value="1"/>
</dbReference>
<protein>
    <submittedName>
        <fullName evidence="2">2463_t:CDS:1</fullName>
    </submittedName>
</protein>
<dbReference type="OrthoDB" id="5297217at2759"/>
<dbReference type="SUPFAM" id="SSF52047">
    <property type="entry name" value="RNI-like"/>
    <property type="match status" value="1"/>
</dbReference>
<evidence type="ECO:0000313" key="2">
    <source>
        <dbReference type="EMBL" id="CAI2178595.1"/>
    </source>
</evidence>
<dbReference type="Gene3D" id="1.20.1280.50">
    <property type="match status" value="1"/>
</dbReference>
<dbReference type="SMART" id="SM00256">
    <property type="entry name" value="FBOX"/>
    <property type="match status" value="1"/>
</dbReference>
<keyword evidence="3" id="KW-1185">Reference proteome</keyword>
<dbReference type="PROSITE" id="PS50181">
    <property type="entry name" value="FBOX"/>
    <property type="match status" value="1"/>
</dbReference>
<dbReference type="AlphaFoldDB" id="A0A9W4SQ38"/>
<evidence type="ECO:0000313" key="3">
    <source>
        <dbReference type="Proteomes" id="UP001153678"/>
    </source>
</evidence>
<sequence>MSQVLPTECLNEIFENLEDDDLLSCLLVNRQWCEVSVPIFWRKVQSFDTLLNCLPNKSKIILNENGSINSTSISISRQPLFNYVTFIKSLWINEIDYLITRFLNQPINSQSFVKSQNIAIKQEIFKMLMNQTSLKKLSYYTSLDYTYTPFIVYPGGENCLSKLSIFHCSSNVCHEFINQLSQICHNLKLLKINFRDSITNGLADFISVQKHLKYLNLRLSLYNLQTFIKLPNSLIKLRIEGRDSCFPFLLIYKLSNLQELSLSAHSSLTSFISPEFEYLIKFLENNGWLRIAFPDENMESNMKSLKVILNSFQQLERMNISCGPHLLEVRKLLEIVSEFSPKMFYELKIDFGFSLQGLELGTTFQWELRSSLKCWANRIPCILLSFIVTMHLETDIEMQKK</sequence>
<dbReference type="SUPFAM" id="SSF81383">
    <property type="entry name" value="F-box domain"/>
    <property type="match status" value="1"/>
</dbReference>
<proteinExistence type="predicted"/>
<accession>A0A9W4SQ38</accession>
<dbReference type="InterPro" id="IPR032675">
    <property type="entry name" value="LRR_dom_sf"/>
</dbReference>
<dbReference type="InterPro" id="IPR001810">
    <property type="entry name" value="F-box_dom"/>
</dbReference>
<gene>
    <name evidence="2" type="ORF">FWILDA_LOCUS8665</name>
</gene>
<organism evidence="2 3">
    <name type="scientific">Funneliformis geosporum</name>
    <dbReference type="NCBI Taxonomy" id="1117311"/>
    <lineage>
        <taxon>Eukaryota</taxon>
        <taxon>Fungi</taxon>
        <taxon>Fungi incertae sedis</taxon>
        <taxon>Mucoromycota</taxon>
        <taxon>Glomeromycotina</taxon>
        <taxon>Glomeromycetes</taxon>
        <taxon>Glomerales</taxon>
        <taxon>Glomeraceae</taxon>
        <taxon>Funneliformis</taxon>
    </lineage>
</organism>
<comment type="caution">
    <text evidence="2">The sequence shown here is derived from an EMBL/GenBank/DDBJ whole genome shotgun (WGS) entry which is preliminary data.</text>
</comment>
<dbReference type="InterPro" id="IPR036047">
    <property type="entry name" value="F-box-like_dom_sf"/>
</dbReference>
<evidence type="ECO:0000259" key="1">
    <source>
        <dbReference type="PROSITE" id="PS50181"/>
    </source>
</evidence>
<reference evidence="2" key="1">
    <citation type="submission" date="2022-08" db="EMBL/GenBank/DDBJ databases">
        <authorList>
            <person name="Kallberg Y."/>
            <person name="Tangrot J."/>
            <person name="Rosling A."/>
        </authorList>
    </citation>
    <scope>NUCLEOTIDE SEQUENCE</scope>
    <source>
        <strain evidence="2">Wild A</strain>
    </source>
</reference>
<dbReference type="CDD" id="cd09917">
    <property type="entry name" value="F-box_SF"/>
    <property type="match status" value="1"/>
</dbReference>
<dbReference type="EMBL" id="CAMKVN010001886">
    <property type="protein sequence ID" value="CAI2178595.1"/>
    <property type="molecule type" value="Genomic_DNA"/>
</dbReference>
<dbReference type="Gene3D" id="3.80.10.10">
    <property type="entry name" value="Ribonuclease Inhibitor"/>
    <property type="match status" value="1"/>
</dbReference>
<dbReference type="Proteomes" id="UP001153678">
    <property type="component" value="Unassembled WGS sequence"/>
</dbReference>
<name>A0A9W4SQ38_9GLOM</name>
<feature type="domain" description="F-box" evidence="1">
    <location>
        <begin position="1"/>
        <end position="44"/>
    </location>
</feature>